<reference evidence="2" key="1">
    <citation type="submission" date="2022-08" db="EMBL/GenBank/DDBJ databases">
        <authorList>
            <person name="Wang H."/>
        </authorList>
    </citation>
    <scope>NUCLEOTIDE SEQUENCE</scope>
    <source>
        <strain evidence="2">PS10</strain>
    </source>
</reference>
<evidence type="ECO:0000256" key="1">
    <source>
        <dbReference type="SAM" id="SignalP"/>
    </source>
</evidence>
<dbReference type="RefSeq" id="WP_284937640.1">
    <property type="nucleotide sequence ID" value="NZ_JANURM010000006.1"/>
</dbReference>
<dbReference type="PROSITE" id="PS51257">
    <property type="entry name" value="PROKAR_LIPOPROTEIN"/>
    <property type="match status" value="1"/>
</dbReference>
<dbReference type="Proteomes" id="UP001173801">
    <property type="component" value="Unassembled WGS sequence"/>
</dbReference>
<evidence type="ECO:0000313" key="3">
    <source>
        <dbReference type="Proteomes" id="UP001173801"/>
    </source>
</evidence>
<comment type="caution">
    <text evidence="2">The sequence shown here is derived from an EMBL/GenBank/DDBJ whole genome shotgun (WGS) entry which is preliminary data.</text>
</comment>
<dbReference type="EMBL" id="JANURM010000006">
    <property type="protein sequence ID" value="MDL0088982.1"/>
    <property type="molecule type" value="Genomic_DNA"/>
</dbReference>
<name>A0ABT7HQI8_9BACT</name>
<keyword evidence="3" id="KW-1185">Reference proteome</keyword>
<feature type="signal peptide" evidence="1">
    <location>
        <begin position="1"/>
        <end position="23"/>
    </location>
</feature>
<evidence type="ECO:0008006" key="4">
    <source>
        <dbReference type="Google" id="ProtNLM"/>
    </source>
</evidence>
<accession>A0ABT7HQI8</accession>
<reference evidence="2" key="2">
    <citation type="journal article" date="2023" name="Microorganisms">
        <title>Isolation and Genomic Characteristics of Cat-Borne Campylobacter felis sp. nov. and Sheep-Borne Campylobacter ovis sp. nov.</title>
        <authorList>
            <person name="Wang H."/>
            <person name="Li Y."/>
            <person name="Gu Y."/>
            <person name="Zhou G."/>
            <person name="Chen X."/>
            <person name="Zhang X."/>
            <person name="Shao Z."/>
            <person name="Zhang J."/>
            <person name="Zhang M."/>
        </authorList>
    </citation>
    <scope>NUCLEOTIDE SEQUENCE</scope>
    <source>
        <strain evidence="2">PS10</strain>
    </source>
</reference>
<evidence type="ECO:0000313" key="2">
    <source>
        <dbReference type="EMBL" id="MDL0088982.1"/>
    </source>
</evidence>
<sequence>MKKKKVLGALLGVALAGATSAFAQSGCGTGGACGSQKDGKKSDINKSVSGCGSQKADEKMQKAIKGGCGASK</sequence>
<proteinExistence type="predicted"/>
<feature type="chain" id="PRO_5046783543" description="Periplasmic protein" evidence="1">
    <location>
        <begin position="24"/>
        <end position="72"/>
    </location>
</feature>
<protein>
    <recommendedName>
        <fullName evidence="4">Periplasmic protein</fullName>
    </recommendedName>
</protein>
<keyword evidence="1" id="KW-0732">Signal</keyword>
<organism evidence="2 3">
    <name type="scientific">Campylobacter gastrosuis</name>
    <dbReference type="NCBI Taxonomy" id="2974576"/>
    <lineage>
        <taxon>Bacteria</taxon>
        <taxon>Pseudomonadati</taxon>
        <taxon>Campylobacterota</taxon>
        <taxon>Epsilonproteobacteria</taxon>
        <taxon>Campylobacterales</taxon>
        <taxon>Campylobacteraceae</taxon>
        <taxon>Campylobacter</taxon>
    </lineage>
</organism>
<gene>
    <name evidence="2" type="ORF">NYG85_06290</name>
</gene>